<dbReference type="EMBL" id="JACMSC010000015">
    <property type="protein sequence ID" value="KAG6487658.1"/>
    <property type="molecule type" value="Genomic_DNA"/>
</dbReference>
<keyword evidence="8" id="KW-0456">Lyase</keyword>
<feature type="transmembrane region" description="Helical" evidence="10">
    <location>
        <begin position="99"/>
        <end position="116"/>
    </location>
</feature>
<dbReference type="GO" id="GO:0005789">
    <property type="term" value="C:endoplasmic reticulum membrane"/>
    <property type="evidence" value="ECO:0007669"/>
    <property type="project" value="UniProtKB-SubCell"/>
</dbReference>
<keyword evidence="7 10" id="KW-0472">Membrane</keyword>
<dbReference type="GO" id="GO:0005506">
    <property type="term" value="F:iron ion binding"/>
    <property type="evidence" value="ECO:0007669"/>
    <property type="project" value="InterPro"/>
</dbReference>
<feature type="transmembrane region" description="Helical" evidence="10">
    <location>
        <begin position="128"/>
        <end position="145"/>
    </location>
</feature>
<organism evidence="13 14">
    <name type="scientific">Zingiber officinale</name>
    <name type="common">Ginger</name>
    <name type="synonym">Amomum zingiber</name>
    <dbReference type="NCBI Taxonomy" id="94328"/>
    <lineage>
        <taxon>Eukaryota</taxon>
        <taxon>Viridiplantae</taxon>
        <taxon>Streptophyta</taxon>
        <taxon>Embryophyta</taxon>
        <taxon>Tracheophyta</taxon>
        <taxon>Spermatophyta</taxon>
        <taxon>Magnoliopsida</taxon>
        <taxon>Liliopsida</taxon>
        <taxon>Zingiberales</taxon>
        <taxon>Zingiberaceae</taxon>
        <taxon>Zingiber</taxon>
    </lineage>
</organism>
<evidence type="ECO:0000256" key="1">
    <source>
        <dbReference type="ARBA" id="ARBA00004477"/>
    </source>
</evidence>
<comment type="caution">
    <text evidence="13">The sequence shown here is derived from an EMBL/GenBank/DDBJ whole genome shotgun (WGS) entry which is preliminary data.</text>
</comment>
<gene>
    <name evidence="13" type="ORF">ZIOFF_056249</name>
</gene>
<feature type="transmembrane region" description="Helical" evidence="10">
    <location>
        <begin position="44"/>
        <end position="65"/>
    </location>
</feature>
<dbReference type="InterPro" id="IPR050307">
    <property type="entry name" value="Sterol_Desaturase_Related"/>
</dbReference>
<dbReference type="GO" id="GO:0016491">
    <property type="term" value="F:oxidoreductase activity"/>
    <property type="evidence" value="ECO:0007669"/>
    <property type="project" value="InterPro"/>
</dbReference>
<evidence type="ECO:0000256" key="5">
    <source>
        <dbReference type="ARBA" id="ARBA00022824"/>
    </source>
</evidence>
<feature type="domain" description="Very-long-chain aldehyde decarbonylase CER1-like C-terminal" evidence="12">
    <location>
        <begin position="473"/>
        <end position="580"/>
    </location>
</feature>
<dbReference type="EC" id="4.1.99.5" evidence="3"/>
<feature type="transmembrane region" description="Helical" evidence="10">
    <location>
        <begin position="320"/>
        <end position="343"/>
    </location>
</feature>
<name>A0A8J5FLV4_ZINOF</name>
<proteinExistence type="inferred from homology"/>
<comment type="subcellular location">
    <subcellularLocation>
        <location evidence="1">Endoplasmic reticulum membrane</location>
        <topology evidence="1">Multi-pass membrane protein</topology>
    </subcellularLocation>
</comment>
<comment type="catalytic activity">
    <reaction evidence="9">
        <text>a long-chain fatty aldehyde + 2 NADPH + O2 + H(+) = a long-chain alkane + formate + 2 NADP(+) + H2O</text>
        <dbReference type="Rhea" id="RHEA:21440"/>
        <dbReference type="ChEBI" id="CHEBI:15377"/>
        <dbReference type="ChEBI" id="CHEBI:15378"/>
        <dbReference type="ChEBI" id="CHEBI:15379"/>
        <dbReference type="ChEBI" id="CHEBI:15740"/>
        <dbReference type="ChEBI" id="CHEBI:17176"/>
        <dbReference type="ChEBI" id="CHEBI:57783"/>
        <dbReference type="ChEBI" id="CHEBI:58349"/>
        <dbReference type="ChEBI" id="CHEBI:83563"/>
        <dbReference type="EC" id="4.1.99.5"/>
    </reaction>
</comment>
<evidence type="ECO:0000256" key="7">
    <source>
        <dbReference type="ARBA" id="ARBA00023136"/>
    </source>
</evidence>
<evidence type="ECO:0000256" key="4">
    <source>
        <dbReference type="ARBA" id="ARBA00022692"/>
    </source>
</evidence>
<evidence type="ECO:0000256" key="6">
    <source>
        <dbReference type="ARBA" id="ARBA00022989"/>
    </source>
</evidence>
<accession>A0A8J5FLV4</accession>
<evidence type="ECO:0000256" key="2">
    <source>
        <dbReference type="ARBA" id="ARBA00009324"/>
    </source>
</evidence>
<dbReference type="GO" id="GO:0071771">
    <property type="term" value="F:aldehyde oxygenase (deformylating) activity"/>
    <property type="evidence" value="ECO:0007669"/>
    <property type="project" value="UniProtKB-EC"/>
</dbReference>
<feature type="transmembrane region" description="Helical" evidence="10">
    <location>
        <begin position="182"/>
        <end position="212"/>
    </location>
</feature>
<protein>
    <recommendedName>
        <fullName evidence="3">aldehyde oxygenase (deformylating)</fullName>
        <ecNumber evidence="3">4.1.99.5</ecNumber>
    </recommendedName>
</protein>
<keyword evidence="6 10" id="KW-1133">Transmembrane helix</keyword>
<keyword evidence="4 10" id="KW-0812">Transmembrane</keyword>
<dbReference type="Proteomes" id="UP000734854">
    <property type="component" value="Unassembled WGS sequence"/>
</dbReference>
<sequence>MATQPGPLTQWPWQKLGNMKYLLLAPWLAHSTHSFMVRKPGERATLGLLIFAVLLLRLLLAQLWITVSRLKTANSKHRIVDKSLEFEQVDRESNWDDQIILTALLFYMANMLIPGLPQSPLWDPKGVLIVIALHAGPVEFLYYWFHRALHHHYLYSRYHSHHHASIVTQPITSVIHPFAEELVYFLLFSIPFVALVSTGTASLAAGFGYLIYIDFMNYMGHCNFEMVPKWLFNAFPPLKFHSLHHTKFRTNYSLYMPIYDYIYGTMDESSEELYEKSMIKKEEIVDVVHLTHLTTLQSVFHSRIGFASLASKPYSNKCHLWILFPFSCALAFVASIFGTTLTVERNKLKKLHMETWLVPRFTFQVGIPNCISFWIGKETINDMIENSILEADKRGAKVISLGLLNQEDELNGYGKLYVKRNPMLKAKIVDGTSLATAVLLNHIPKETESVLLAGRVSKLALSLCLALSHKGIEIWLCGNGTGEKEMKKAREGIHFIPMSQFPLQMTREDCFYHCTPAMLAPKAYENLHVCENWLPRRAMSAWRVAGIVHALEGWNTHECGDMVNDVDRVWRAALAHGFLPFNVTSPAS</sequence>
<dbReference type="InterPro" id="IPR006694">
    <property type="entry name" value="Fatty_acid_hydroxylase"/>
</dbReference>
<dbReference type="PANTHER" id="PTHR11863">
    <property type="entry name" value="STEROL DESATURASE"/>
    <property type="match status" value="1"/>
</dbReference>
<dbReference type="Pfam" id="PF12076">
    <property type="entry name" value="CER1-like_C"/>
    <property type="match status" value="1"/>
</dbReference>
<keyword evidence="5" id="KW-0256">Endoplasmic reticulum</keyword>
<evidence type="ECO:0000259" key="12">
    <source>
        <dbReference type="Pfam" id="PF12076"/>
    </source>
</evidence>
<evidence type="ECO:0000256" key="10">
    <source>
        <dbReference type="SAM" id="Phobius"/>
    </source>
</evidence>
<evidence type="ECO:0000256" key="9">
    <source>
        <dbReference type="ARBA" id="ARBA00047909"/>
    </source>
</evidence>
<dbReference type="InterPro" id="IPR021940">
    <property type="entry name" value="CER1-like_C"/>
</dbReference>
<dbReference type="Pfam" id="PF04116">
    <property type="entry name" value="FA_hydroxylase"/>
    <property type="match status" value="1"/>
</dbReference>
<dbReference type="AlphaFoldDB" id="A0A8J5FLV4"/>
<evidence type="ECO:0000313" key="14">
    <source>
        <dbReference type="Proteomes" id="UP000734854"/>
    </source>
</evidence>
<evidence type="ECO:0000313" key="13">
    <source>
        <dbReference type="EMBL" id="KAG6487658.1"/>
    </source>
</evidence>
<reference evidence="13 14" key="1">
    <citation type="submission" date="2020-08" db="EMBL/GenBank/DDBJ databases">
        <title>Plant Genome Project.</title>
        <authorList>
            <person name="Zhang R.-G."/>
        </authorList>
    </citation>
    <scope>NUCLEOTIDE SEQUENCE [LARGE SCALE GENOMIC DNA]</scope>
    <source>
        <tissue evidence="13">Rhizome</tissue>
    </source>
</reference>
<dbReference type="GO" id="GO:0008610">
    <property type="term" value="P:lipid biosynthetic process"/>
    <property type="evidence" value="ECO:0007669"/>
    <property type="project" value="InterPro"/>
</dbReference>
<comment type="similarity">
    <text evidence="2">Belongs to the sterol desaturase family.</text>
</comment>
<keyword evidence="14" id="KW-1185">Reference proteome</keyword>
<evidence type="ECO:0000256" key="8">
    <source>
        <dbReference type="ARBA" id="ARBA00023239"/>
    </source>
</evidence>
<evidence type="ECO:0000259" key="11">
    <source>
        <dbReference type="Pfam" id="PF04116"/>
    </source>
</evidence>
<evidence type="ECO:0000256" key="3">
    <source>
        <dbReference type="ARBA" id="ARBA00013146"/>
    </source>
</evidence>
<feature type="domain" description="Fatty acid hydroxylase" evidence="11">
    <location>
        <begin position="136"/>
        <end position="265"/>
    </location>
</feature>